<sequence>MKTIDDFNFENKKALIRVDFNVPLDDNHQVTDTTRIEAAKPTILKVLEDGGSAILMSHLGRPKNNEPEFSLKHIVAKVSEIIGVQVKFVENCVGAAAEKAASELEPGEILLLENLRYHDEETAGDKGFAEQLAQLGDIYVNDAFGTAHRAHASTTIVAQFFPENKCFGYLLAKEIESIDKVLHDSESPVLAILGGAKVSSKITVIENVLDKVDDLILGGGMAYTFIKAQGGQIGSSICEDDKQELALDILKKAKEKNVNVHLPVDVLAADSFSEFANTKVEPIDKIPDGWQGLDAGPKSLENFAQVVKNSKTILWNGPLGVFEMEPFAKGTIALGDAIAEATSNGTFSLVGGGDSVAAVKQFGFENKVSYVSTGGGAMLEMLEGKELPGIAAIKE</sequence>
<dbReference type="AlphaFoldDB" id="A0A1M5VVZ8"/>
<evidence type="ECO:0000256" key="10">
    <source>
        <dbReference type="ARBA" id="ARBA00022840"/>
    </source>
</evidence>
<keyword evidence="9 12" id="KW-0418">Kinase</keyword>
<comment type="pathway">
    <text evidence="2 12">Carbohydrate degradation; glycolysis; pyruvate from D-glyceraldehyde 3-phosphate: step 2/5.</text>
</comment>
<keyword evidence="12" id="KW-0963">Cytoplasm</keyword>
<dbReference type="OrthoDB" id="9808460at2"/>
<evidence type="ECO:0000313" key="19">
    <source>
        <dbReference type="Proteomes" id="UP000290037"/>
    </source>
</evidence>
<keyword evidence="19" id="KW-1185">Reference proteome</keyword>
<dbReference type="HAMAP" id="MF_00145">
    <property type="entry name" value="Phosphoglyc_kinase"/>
    <property type="match status" value="1"/>
</dbReference>
<dbReference type="PRINTS" id="PR00477">
    <property type="entry name" value="PHGLYCKINASE"/>
</dbReference>
<evidence type="ECO:0000256" key="3">
    <source>
        <dbReference type="ARBA" id="ARBA00008982"/>
    </source>
</evidence>
<dbReference type="EMBL" id="QOVN01000001">
    <property type="protein sequence ID" value="RXG31092.1"/>
    <property type="molecule type" value="Genomic_DNA"/>
</dbReference>
<evidence type="ECO:0000256" key="13">
    <source>
        <dbReference type="PIRSR" id="PIRSR000724-1"/>
    </source>
</evidence>
<evidence type="ECO:0000256" key="4">
    <source>
        <dbReference type="ARBA" id="ARBA00011245"/>
    </source>
</evidence>
<dbReference type="SUPFAM" id="SSF53748">
    <property type="entry name" value="Phosphoglycerate kinase"/>
    <property type="match status" value="1"/>
</dbReference>
<evidence type="ECO:0000256" key="1">
    <source>
        <dbReference type="ARBA" id="ARBA00000642"/>
    </source>
</evidence>
<comment type="similarity">
    <text evidence="3 12 15">Belongs to the phosphoglycerate kinase family.</text>
</comment>
<feature type="binding site" evidence="12 14">
    <location>
        <begin position="352"/>
        <end position="355"/>
    </location>
    <ligand>
        <name>ATP</name>
        <dbReference type="ChEBI" id="CHEBI:30616"/>
    </ligand>
</feature>
<feature type="binding site" evidence="12 14">
    <location>
        <position position="201"/>
    </location>
    <ligand>
        <name>ATP</name>
        <dbReference type="ChEBI" id="CHEBI:30616"/>
    </ligand>
</feature>
<feature type="binding site" evidence="13">
    <location>
        <position position="35"/>
    </location>
    <ligand>
        <name>(2R)-3-phosphoglycerate</name>
        <dbReference type="ChEBI" id="CHEBI:58272"/>
    </ligand>
</feature>
<dbReference type="RefSeq" id="WP_072980913.1">
    <property type="nucleotide sequence ID" value="NZ_FQXT01000002.1"/>
</dbReference>
<dbReference type="GO" id="GO:0005524">
    <property type="term" value="F:ATP binding"/>
    <property type="evidence" value="ECO:0007669"/>
    <property type="project" value="UniProtKB-KW"/>
</dbReference>
<dbReference type="CDD" id="cd00318">
    <property type="entry name" value="Phosphoglycerate_kinase"/>
    <property type="match status" value="1"/>
</dbReference>
<dbReference type="Proteomes" id="UP000184240">
    <property type="component" value="Unassembled WGS sequence"/>
</dbReference>
<dbReference type="EC" id="2.7.2.3" evidence="5 12"/>
<dbReference type="Pfam" id="PF00162">
    <property type="entry name" value="PGK"/>
    <property type="match status" value="1"/>
</dbReference>
<dbReference type="GO" id="GO:0004618">
    <property type="term" value="F:phosphoglycerate kinase activity"/>
    <property type="evidence" value="ECO:0007669"/>
    <property type="project" value="UniProtKB-UniRule"/>
</dbReference>
<evidence type="ECO:0000256" key="12">
    <source>
        <dbReference type="HAMAP-Rule" id="MF_00145"/>
    </source>
</evidence>
<evidence type="ECO:0000256" key="14">
    <source>
        <dbReference type="PIRSR" id="PIRSR000724-2"/>
    </source>
</evidence>
<evidence type="ECO:0000313" key="18">
    <source>
        <dbReference type="Proteomes" id="UP000184240"/>
    </source>
</evidence>
<keyword evidence="11 12" id="KW-0324">Glycolysis</keyword>
<evidence type="ECO:0000313" key="16">
    <source>
        <dbReference type="EMBL" id="RXG31092.1"/>
    </source>
</evidence>
<evidence type="ECO:0000313" key="17">
    <source>
        <dbReference type="EMBL" id="SHH79416.1"/>
    </source>
</evidence>
<protein>
    <recommendedName>
        <fullName evidence="6 12">Phosphoglycerate kinase</fullName>
        <ecNumber evidence="5 12">2.7.2.3</ecNumber>
    </recommendedName>
</protein>
<dbReference type="PIRSF" id="PIRSF000724">
    <property type="entry name" value="Pgk"/>
    <property type="match status" value="1"/>
</dbReference>
<evidence type="ECO:0000256" key="11">
    <source>
        <dbReference type="ARBA" id="ARBA00023152"/>
    </source>
</evidence>
<dbReference type="UniPathway" id="UPA00109">
    <property type="reaction ID" value="UER00185"/>
</dbReference>
<dbReference type="Proteomes" id="UP000290037">
    <property type="component" value="Unassembled WGS sequence"/>
</dbReference>
<dbReference type="InterPro" id="IPR015824">
    <property type="entry name" value="Phosphoglycerate_kinase_N"/>
</dbReference>
<feature type="binding site" evidence="12">
    <location>
        <position position="292"/>
    </location>
    <ligand>
        <name>ATP</name>
        <dbReference type="ChEBI" id="CHEBI:30616"/>
    </ligand>
</feature>
<feature type="binding site" evidence="13">
    <location>
        <position position="149"/>
    </location>
    <ligand>
        <name>(2R)-3-phosphoglycerate</name>
        <dbReference type="ChEBI" id="CHEBI:58272"/>
    </ligand>
</feature>
<dbReference type="InterPro" id="IPR001576">
    <property type="entry name" value="Phosphoglycerate_kinase"/>
</dbReference>
<reference evidence="18" key="2">
    <citation type="submission" date="2016-11" db="EMBL/GenBank/DDBJ databases">
        <authorList>
            <person name="Varghese N."/>
            <person name="Submissions S."/>
        </authorList>
    </citation>
    <scope>NUCLEOTIDE SEQUENCE [LARGE SCALE GENOMIC DNA]</scope>
    <source>
        <strain evidence="18">DSM 19859</strain>
    </source>
</reference>
<dbReference type="EMBL" id="FQXT01000002">
    <property type="protein sequence ID" value="SHH79416.1"/>
    <property type="molecule type" value="Genomic_DNA"/>
</dbReference>
<gene>
    <name evidence="12" type="primary">pgk</name>
    <name evidence="16" type="ORF">DSM01_228</name>
    <name evidence="17" type="ORF">SAMN04487999_0935</name>
</gene>
<comment type="catalytic activity">
    <reaction evidence="1 12 15">
        <text>(2R)-3-phosphoglycerate + ATP = (2R)-3-phospho-glyceroyl phosphate + ADP</text>
        <dbReference type="Rhea" id="RHEA:14801"/>
        <dbReference type="ChEBI" id="CHEBI:30616"/>
        <dbReference type="ChEBI" id="CHEBI:57604"/>
        <dbReference type="ChEBI" id="CHEBI:58272"/>
        <dbReference type="ChEBI" id="CHEBI:456216"/>
        <dbReference type="EC" id="2.7.2.3"/>
    </reaction>
</comment>
<evidence type="ECO:0000256" key="15">
    <source>
        <dbReference type="RuleBase" id="RU000532"/>
    </source>
</evidence>
<feature type="binding site" evidence="12">
    <location>
        <position position="35"/>
    </location>
    <ligand>
        <name>substrate</name>
    </ligand>
</feature>
<organism evidence="17 18">
    <name type="scientific">Leeuwenhoekiella palythoae</name>
    <dbReference type="NCBI Taxonomy" id="573501"/>
    <lineage>
        <taxon>Bacteria</taxon>
        <taxon>Pseudomonadati</taxon>
        <taxon>Bacteroidota</taxon>
        <taxon>Flavobacteriia</taxon>
        <taxon>Flavobacteriales</taxon>
        <taxon>Flavobacteriaceae</taxon>
        <taxon>Leeuwenhoekiella</taxon>
    </lineage>
</organism>
<dbReference type="PANTHER" id="PTHR11406:SF23">
    <property type="entry name" value="PHOSPHOGLYCERATE KINASE 1, CHLOROPLASTIC-RELATED"/>
    <property type="match status" value="1"/>
</dbReference>
<evidence type="ECO:0000256" key="2">
    <source>
        <dbReference type="ARBA" id="ARBA00004838"/>
    </source>
</evidence>
<name>A0A1M5VVZ8_9FLAO</name>
<feature type="binding site" evidence="12">
    <location>
        <position position="149"/>
    </location>
    <ligand>
        <name>substrate</name>
    </ligand>
</feature>
<dbReference type="InterPro" id="IPR036043">
    <property type="entry name" value="Phosphoglycerate_kinase_sf"/>
</dbReference>
<evidence type="ECO:0000256" key="5">
    <source>
        <dbReference type="ARBA" id="ARBA00013061"/>
    </source>
</evidence>
<feature type="binding site" evidence="12 13">
    <location>
        <begin position="19"/>
        <end position="21"/>
    </location>
    <ligand>
        <name>substrate</name>
    </ligand>
</feature>
<evidence type="ECO:0000256" key="7">
    <source>
        <dbReference type="ARBA" id="ARBA00022679"/>
    </source>
</evidence>
<dbReference type="FunFam" id="3.40.50.1260:FF:000003">
    <property type="entry name" value="Phosphoglycerate kinase"/>
    <property type="match status" value="1"/>
</dbReference>
<dbReference type="GO" id="GO:0006094">
    <property type="term" value="P:gluconeogenesis"/>
    <property type="evidence" value="ECO:0007669"/>
    <property type="project" value="TreeGrafter"/>
</dbReference>
<reference evidence="17" key="1">
    <citation type="submission" date="2016-11" db="EMBL/GenBank/DDBJ databases">
        <authorList>
            <person name="Jaros S."/>
            <person name="Januszkiewicz K."/>
            <person name="Wedrychowicz H."/>
        </authorList>
    </citation>
    <scope>NUCLEOTIDE SEQUENCE [LARGE SCALE GENOMIC DNA]</scope>
    <source>
        <strain evidence="17">DSM 19859</strain>
    </source>
</reference>
<evidence type="ECO:0000256" key="6">
    <source>
        <dbReference type="ARBA" id="ARBA00016471"/>
    </source>
</evidence>
<evidence type="ECO:0000256" key="8">
    <source>
        <dbReference type="ARBA" id="ARBA00022741"/>
    </source>
</evidence>
<feature type="binding site" evidence="13">
    <location>
        <position position="116"/>
    </location>
    <ligand>
        <name>(2R)-3-phosphoglycerate</name>
        <dbReference type="ChEBI" id="CHEBI:58272"/>
    </ligand>
</feature>
<keyword evidence="10 12" id="KW-0067">ATP-binding</keyword>
<dbReference type="Gene3D" id="3.40.50.1260">
    <property type="entry name" value="Phosphoglycerate kinase, N-terminal domain"/>
    <property type="match status" value="2"/>
</dbReference>
<keyword evidence="8 12" id="KW-0547">Nucleotide-binding</keyword>
<dbReference type="GO" id="GO:0005829">
    <property type="term" value="C:cytosol"/>
    <property type="evidence" value="ECO:0007669"/>
    <property type="project" value="TreeGrafter"/>
</dbReference>
<comment type="subunit">
    <text evidence="4 12">Monomer.</text>
</comment>
<keyword evidence="7 12" id="KW-0808">Transferase</keyword>
<dbReference type="GO" id="GO:0006096">
    <property type="term" value="P:glycolytic process"/>
    <property type="evidence" value="ECO:0007669"/>
    <property type="project" value="UniProtKB-UniRule"/>
</dbReference>
<evidence type="ECO:0000256" key="9">
    <source>
        <dbReference type="ARBA" id="ARBA00022777"/>
    </source>
</evidence>
<feature type="binding site" evidence="12">
    <location>
        <position position="116"/>
    </location>
    <ligand>
        <name>substrate</name>
    </ligand>
</feature>
<comment type="subcellular location">
    <subcellularLocation>
        <location evidence="12">Cytoplasm</location>
    </subcellularLocation>
</comment>
<dbReference type="FunFam" id="3.40.50.1260:FF:000006">
    <property type="entry name" value="Phosphoglycerate kinase"/>
    <property type="match status" value="1"/>
</dbReference>
<feature type="binding site" evidence="12 13">
    <location>
        <begin position="58"/>
        <end position="61"/>
    </location>
    <ligand>
        <name>substrate</name>
    </ligand>
</feature>
<proteinExistence type="inferred from homology"/>
<feature type="binding site" evidence="12 14">
    <location>
        <position position="323"/>
    </location>
    <ligand>
        <name>ATP</name>
        <dbReference type="ChEBI" id="CHEBI:30616"/>
    </ligand>
</feature>
<dbReference type="GO" id="GO:0043531">
    <property type="term" value="F:ADP binding"/>
    <property type="evidence" value="ECO:0007669"/>
    <property type="project" value="TreeGrafter"/>
</dbReference>
<dbReference type="STRING" id="573501.SAMN04487999_0935"/>
<dbReference type="PANTHER" id="PTHR11406">
    <property type="entry name" value="PHOSPHOGLYCERATE KINASE"/>
    <property type="match status" value="1"/>
</dbReference>
<reference evidence="16 19" key="3">
    <citation type="submission" date="2018-07" db="EMBL/GenBank/DDBJ databases">
        <title>Leeuwenhoekiella genomics.</title>
        <authorList>
            <person name="Tahon G."/>
            <person name="Willems A."/>
        </authorList>
    </citation>
    <scope>NUCLEOTIDE SEQUENCE [LARGE SCALE GENOMIC DNA]</scope>
    <source>
        <strain evidence="16 19">LMG 24856</strain>
    </source>
</reference>
<accession>A0A1M5VVZ8</accession>